<dbReference type="AlphaFoldDB" id="A0A1Q8VU68"/>
<accession>A0A1Q8VU68</accession>
<evidence type="ECO:0000256" key="1">
    <source>
        <dbReference type="SAM" id="MobiDB-lite"/>
    </source>
</evidence>
<evidence type="ECO:0000313" key="2">
    <source>
        <dbReference type="EMBL" id="OLL14419.1"/>
    </source>
</evidence>
<sequence>MAENLKSESGVLAKASQTVDTHRAEQSAIGQRVQAAAAESQSGWQGQGATAVAQVVQQYGEDNRRIDQALAKLSEALKTTDQAYQSTEAESAAGAQRVGANAGGYHNLPA</sequence>
<dbReference type="Proteomes" id="UP000186855">
    <property type="component" value="Unassembled WGS sequence"/>
</dbReference>
<dbReference type="OrthoDB" id="3260343at2"/>
<comment type="caution">
    <text evidence="4">The sequence shown here is derived from an EMBL/GenBank/DDBJ whole genome shotgun (WGS) entry which is preliminary data.</text>
</comment>
<gene>
    <name evidence="4" type="ORF">BKH30_08175</name>
    <name evidence="3" type="ORF">BKH31_07555</name>
    <name evidence="2" type="ORF">BKH32_08015</name>
</gene>
<dbReference type="Pfam" id="PF06013">
    <property type="entry name" value="WXG100"/>
    <property type="match status" value="1"/>
</dbReference>
<organism evidence="4 7">
    <name type="scientific">Actinomyces oris</name>
    <dbReference type="NCBI Taxonomy" id="544580"/>
    <lineage>
        <taxon>Bacteria</taxon>
        <taxon>Bacillati</taxon>
        <taxon>Actinomycetota</taxon>
        <taxon>Actinomycetes</taxon>
        <taxon>Actinomycetales</taxon>
        <taxon>Actinomycetaceae</taxon>
        <taxon>Actinomyces</taxon>
    </lineage>
</organism>
<dbReference type="Gene3D" id="1.10.287.1060">
    <property type="entry name" value="ESAT-6-like"/>
    <property type="match status" value="1"/>
</dbReference>
<evidence type="ECO:0000313" key="5">
    <source>
        <dbReference type="Proteomes" id="UP000185736"/>
    </source>
</evidence>
<dbReference type="SUPFAM" id="SSF140453">
    <property type="entry name" value="EsxAB dimer-like"/>
    <property type="match status" value="1"/>
</dbReference>
<dbReference type="EMBL" id="MSKI01000088">
    <property type="protein sequence ID" value="OLO51624.1"/>
    <property type="molecule type" value="Genomic_DNA"/>
</dbReference>
<evidence type="ECO:0000313" key="6">
    <source>
        <dbReference type="Proteomes" id="UP000186471"/>
    </source>
</evidence>
<evidence type="ECO:0008006" key="8">
    <source>
        <dbReference type="Google" id="ProtNLM"/>
    </source>
</evidence>
<feature type="region of interest" description="Disordered" evidence="1">
    <location>
        <begin position="84"/>
        <end position="110"/>
    </location>
</feature>
<dbReference type="EMBL" id="MSGO01000036">
    <property type="protein sequence ID" value="OLL14419.1"/>
    <property type="molecule type" value="Genomic_DNA"/>
</dbReference>
<proteinExistence type="predicted"/>
<dbReference type="Proteomes" id="UP000185736">
    <property type="component" value="Unassembled WGS sequence"/>
</dbReference>
<dbReference type="InterPro" id="IPR036689">
    <property type="entry name" value="ESAT-6-like_sf"/>
</dbReference>
<feature type="region of interest" description="Disordered" evidence="1">
    <location>
        <begin position="1"/>
        <end position="47"/>
    </location>
</feature>
<reference evidence="5 6" key="1">
    <citation type="submission" date="2016-12" db="EMBL/GenBank/DDBJ databases">
        <title>Genomic comparison of strains in the 'Actinomyces naeslundii' group.</title>
        <authorList>
            <person name="Mughal S.R."/>
            <person name="Do T."/>
            <person name="Gilbert S.C."/>
            <person name="Witherden E.A."/>
            <person name="Didelot X."/>
            <person name="Beighton D."/>
        </authorList>
    </citation>
    <scope>NUCLEOTIDE SEQUENCE [LARGE SCALE GENOMIC DNA]</scope>
    <source>
        <strain evidence="3 6">R21091</strain>
        <strain evidence="4 7">S24V</strain>
        <strain evidence="2 5">S64C</strain>
    </source>
</reference>
<dbReference type="RefSeq" id="WP_075249450.1">
    <property type="nucleotide sequence ID" value="NZ_MSGO01000036.1"/>
</dbReference>
<name>A0A1Q8VU68_9ACTO</name>
<evidence type="ECO:0000313" key="7">
    <source>
        <dbReference type="Proteomes" id="UP000186855"/>
    </source>
</evidence>
<dbReference type="InterPro" id="IPR010310">
    <property type="entry name" value="T7SS_ESAT-6-like"/>
</dbReference>
<dbReference type="Proteomes" id="UP000186471">
    <property type="component" value="Unassembled WGS sequence"/>
</dbReference>
<dbReference type="EMBL" id="MSKK01000030">
    <property type="protein sequence ID" value="OLO46234.1"/>
    <property type="molecule type" value="Genomic_DNA"/>
</dbReference>
<evidence type="ECO:0000313" key="4">
    <source>
        <dbReference type="EMBL" id="OLO51624.1"/>
    </source>
</evidence>
<evidence type="ECO:0000313" key="3">
    <source>
        <dbReference type="EMBL" id="OLO46234.1"/>
    </source>
</evidence>
<protein>
    <recommendedName>
        <fullName evidence="8">ESAT-6-like protein</fullName>
    </recommendedName>
</protein>